<dbReference type="AlphaFoldDB" id="A0A8H7WDH6"/>
<evidence type="ECO:0000313" key="2">
    <source>
        <dbReference type="Proteomes" id="UP000664132"/>
    </source>
</evidence>
<reference evidence="1" key="1">
    <citation type="submission" date="2021-02" db="EMBL/GenBank/DDBJ databases">
        <title>Genome sequence Cadophora malorum strain M34.</title>
        <authorList>
            <person name="Stefanovic E."/>
            <person name="Vu D."/>
            <person name="Scully C."/>
            <person name="Dijksterhuis J."/>
            <person name="Roader J."/>
            <person name="Houbraken J."/>
        </authorList>
    </citation>
    <scope>NUCLEOTIDE SEQUENCE</scope>
    <source>
        <strain evidence="1">M34</strain>
    </source>
</reference>
<accession>A0A8H7WDH6</accession>
<sequence>MCHFEYTLHGCGHKGETSAVICRHMGEKVKPKVDFTTMLFVKMVTCLSHHSTPFLGFRYFALAGSESALNTGARKTRASTRRTIRPAMSV</sequence>
<gene>
    <name evidence="1" type="ORF">IFR04_004022</name>
</gene>
<name>A0A8H7WDH6_9HELO</name>
<evidence type="ECO:0000313" key="1">
    <source>
        <dbReference type="EMBL" id="KAG4422800.1"/>
    </source>
</evidence>
<dbReference type="Proteomes" id="UP000664132">
    <property type="component" value="Unassembled WGS sequence"/>
</dbReference>
<proteinExistence type="predicted"/>
<organism evidence="1 2">
    <name type="scientific">Cadophora malorum</name>
    <dbReference type="NCBI Taxonomy" id="108018"/>
    <lineage>
        <taxon>Eukaryota</taxon>
        <taxon>Fungi</taxon>
        <taxon>Dikarya</taxon>
        <taxon>Ascomycota</taxon>
        <taxon>Pezizomycotina</taxon>
        <taxon>Leotiomycetes</taxon>
        <taxon>Helotiales</taxon>
        <taxon>Ploettnerulaceae</taxon>
        <taxon>Cadophora</taxon>
    </lineage>
</organism>
<dbReference type="EMBL" id="JAFJYH010000043">
    <property type="protein sequence ID" value="KAG4422800.1"/>
    <property type="molecule type" value="Genomic_DNA"/>
</dbReference>
<dbReference type="OrthoDB" id="10437296at2759"/>
<protein>
    <submittedName>
        <fullName evidence="1">Uncharacterized protein</fullName>
    </submittedName>
</protein>
<comment type="caution">
    <text evidence="1">The sequence shown here is derived from an EMBL/GenBank/DDBJ whole genome shotgun (WGS) entry which is preliminary data.</text>
</comment>
<keyword evidence="2" id="KW-1185">Reference proteome</keyword>